<gene>
    <name evidence="1" type="ORF">BCF89_11210</name>
</gene>
<dbReference type="Pfam" id="PF03382">
    <property type="entry name" value="DUF285"/>
    <property type="match status" value="1"/>
</dbReference>
<dbReference type="NCBIfam" id="TIGR02167">
    <property type="entry name" value="Liste_lipo_26"/>
    <property type="match status" value="2"/>
</dbReference>
<dbReference type="Proteomes" id="UP000249646">
    <property type="component" value="Unassembled WGS sequence"/>
</dbReference>
<keyword evidence="2" id="KW-1185">Reference proteome</keyword>
<protein>
    <submittedName>
        <fullName evidence="1">Surface protein</fullName>
    </submittedName>
</protein>
<dbReference type="InterPro" id="IPR005046">
    <property type="entry name" value="DUF285"/>
</dbReference>
<organism evidence="1 2">
    <name type="scientific">Metamycoplasma auris</name>
    <dbReference type="NCBI Taxonomy" id="51363"/>
    <lineage>
        <taxon>Bacteria</taxon>
        <taxon>Bacillati</taxon>
        <taxon>Mycoplasmatota</taxon>
        <taxon>Mycoplasmoidales</taxon>
        <taxon>Metamycoplasmataceae</taxon>
        <taxon>Metamycoplasma</taxon>
    </lineage>
</organism>
<sequence length="520" mass="60558">MWNFLKIVVKNKYMGNKKTNTKITNNNKKQKDENRKKKRKYLLGIAALLLGSGLIAGTAVALSRNKKRIVRKDDKNKRTIIDLENAINAKTRMLPILYTEDKDKIIKQINIKINKQKFYKKLINLTLNDIDIVFSKETNSIQVIAKENQDKYKGKIELKFARINADQIFNSKNKFLGRFDEIDKNEIIDRIIKLNKDGLKDIDFNKHFEISIINDTVTIKAKESSNFYKGQITGYKFKLRSKVSDLIDTKEIDNYEFDLKPDHKKIIDLIKDKNPSLKDFDFEDNFIIEITDNKVVIVPISNDYKDKLEFDFRVKPEPEKNQDEVYDEDDKTELKEIGYFKNDYGQWQIKPIPATVKKVPSKLPGFITNLKGAFKGNINSHIEGLDKWDTSNVTNMIDMFKDAANFNQSLANFDTSRVVDMGRMFSGASSFNQDISHFKTSRVQNMGELFKDAHSFNQDIRSWDTSRVSDMNKMFMNAKEFNQDLSEWNVKKVIFAKDFNTNAHPMFANKKIPKKLISYI</sequence>
<accession>A0A2W7G0J2</accession>
<reference evidence="1 2" key="1">
    <citation type="submission" date="2018-06" db="EMBL/GenBank/DDBJ databases">
        <title>Genomic Encyclopedia of Archaeal and Bacterial Type Strains, Phase II (KMG-II): from individual species to whole genera.</title>
        <authorList>
            <person name="Goeker M."/>
        </authorList>
    </citation>
    <scope>NUCLEOTIDE SEQUENCE [LARGE SCALE GENOMIC DNA]</scope>
    <source>
        <strain evidence="1 2">ATCC 51348</strain>
    </source>
</reference>
<comment type="caution">
    <text evidence="1">The sequence shown here is derived from an EMBL/GenBank/DDBJ whole genome shotgun (WGS) entry which is preliminary data.</text>
</comment>
<dbReference type="AlphaFoldDB" id="A0A2W7G0J2"/>
<proteinExistence type="predicted"/>
<evidence type="ECO:0000313" key="2">
    <source>
        <dbReference type="Proteomes" id="UP000249646"/>
    </source>
</evidence>
<name>A0A2W7G0J2_9BACT</name>
<evidence type="ECO:0000313" key="1">
    <source>
        <dbReference type="EMBL" id="PZV98730.1"/>
    </source>
</evidence>
<dbReference type="EMBL" id="QKUB01000012">
    <property type="protein sequence ID" value="PZV98730.1"/>
    <property type="molecule type" value="Genomic_DNA"/>
</dbReference>
<dbReference type="InterPro" id="IPR011889">
    <property type="entry name" value="Liste_lipo_26"/>
</dbReference>